<dbReference type="AlphaFoldDB" id="A0A9W4T323"/>
<keyword evidence="2" id="KW-1185">Reference proteome</keyword>
<dbReference type="Proteomes" id="UP001153678">
    <property type="component" value="Unassembled WGS sequence"/>
</dbReference>
<reference evidence="1" key="1">
    <citation type="submission" date="2022-08" db="EMBL/GenBank/DDBJ databases">
        <authorList>
            <person name="Kallberg Y."/>
            <person name="Tangrot J."/>
            <person name="Rosling A."/>
        </authorList>
    </citation>
    <scope>NUCLEOTIDE SEQUENCE</scope>
    <source>
        <strain evidence="1">Wild A</strain>
    </source>
</reference>
<dbReference type="OrthoDB" id="2407621at2759"/>
<dbReference type="EMBL" id="CAMKVN010006785">
    <property type="protein sequence ID" value="CAI2190711.1"/>
    <property type="molecule type" value="Genomic_DNA"/>
</dbReference>
<accession>A0A9W4T323</accession>
<sequence>MDEPLLKGFLDFRLKANDLKDRDTKHCQYKTELEIIKNYHGENSEIGAKRMSHTIPAGEETAKDETEYYDVIFFNDNNKDGFLRTLDENIIEKMLDDKIDTIISLREEDEEFSVTEVNAKNDWSHFKGDRMKITKILKTLTNRFAELNPSSDISLVRLYGLQEYYIYNETGIKISFTENMEGYGESSCKLVLVIRKHNNHTGLLMG</sequence>
<comment type="caution">
    <text evidence="1">The sequence shown here is derived from an EMBL/GenBank/DDBJ whole genome shotgun (WGS) entry which is preliminary data.</text>
</comment>
<protein>
    <submittedName>
        <fullName evidence="1">6063_t:CDS:1</fullName>
    </submittedName>
</protein>
<proteinExistence type="predicted"/>
<name>A0A9W4T323_9GLOM</name>
<evidence type="ECO:0000313" key="1">
    <source>
        <dbReference type="EMBL" id="CAI2190711.1"/>
    </source>
</evidence>
<evidence type="ECO:0000313" key="2">
    <source>
        <dbReference type="Proteomes" id="UP001153678"/>
    </source>
</evidence>
<organism evidence="1 2">
    <name type="scientific">Funneliformis geosporum</name>
    <dbReference type="NCBI Taxonomy" id="1117311"/>
    <lineage>
        <taxon>Eukaryota</taxon>
        <taxon>Fungi</taxon>
        <taxon>Fungi incertae sedis</taxon>
        <taxon>Mucoromycota</taxon>
        <taxon>Glomeromycotina</taxon>
        <taxon>Glomeromycetes</taxon>
        <taxon>Glomerales</taxon>
        <taxon>Glomeraceae</taxon>
        <taxon>Funneliformis</taxon>
    </lineage>
</organism>
<gene>
    <name evidence="1" type="ORF">FWILDA_LOCUS14711</name>
</gene>